<dbReference type="Gene3D" id="1.10.472.10">
    <property type="entry name" value="Cyclin-like"/>
    <property type="match status" value="2"/>
</dbReference>
<evidence type="ECO:0000259" key="3">
    <source>
        <dbReference type="Pfam" id="PF16899"/>
    </source>
</evidence>
<dbReference type="Proteomes" id="UP000472277">
    <property type="component" value="Chromosome 27"/>
</dbReference>
<keyword evidence="2" id="KW-0472">Membrane</keyword>
<dbReference type="InParanoid" id="A0A674CIT2"/>
<dbReference type="CDD" id="cd20525">
    <property type="entry name" value="CYCLIN_CCNH_rpt2"/>
    <property type="match status" value="1"/>
</dbReference>
<dbReference type="Ensembl" id="ENSSTUT00000088683.1">
    <property type="protein sequence ID" value="ENSSTUP00000083384.1"/>
    <property type="gene ID" value="ENSSTUG00000036596.1"/>
</dbReference>
<keyword evidence="5" id="KW-1185">Reference proteome</keyword>
<name>A0A674CIT2_SALTR</name>
<keyword evidence="2" id="KW-0812">Transmembrane</keyword>
<dbReference type="InterPro" id="IPR036915">
    <property type="entry name" value="Cyclin-like_sf"/>
</dbReference>
<organism evidence="4 5">
    <name type="scientific">Salmo trutta</name>
    <name type="common">Brown trout</name>
    <dbReference type="NCBI Taxonomy" id="8032"/>
    <lineage>
        <taxon>Eukaryota</taxon>
        <taxon>Metazoa</taxon>
        <taxon>Chordata</taxon>
        <taxon>Craniata</taxon>
        <taxon>Vertebrata</taxon>
        <taxon>Euteleostomi</taxon>
        <taxon>Actinopterygii</taxon>
        <taxon>Neopterygii</taxon>
        <taxon>Teleostei</taxon>
        <taxon>Protacanthopterygii</taxon>
        <taxon>Salmoniformes</taxon>
        <taxon>Salmonidae</taxon>
        <taxon>Salmoninae</taxon>
        <taxon>Salmo</taxon>
    </lineage>
</organism>
<keyword evidence="2" id="KW-1133">Transmembrane helix</keyword>
<feature type="transmembrane region" description="Helical" evidence="2">
    <location>
        <begin position="17"/>
        <end position="37"/>
    </location>
</feature>
<evidence type="ECO:0000313" key="4">
    <source>
        <dbReference type="Ensembl" id="ENSSTUP00000083384.1"/>
    </source>
</evidence>
<keyword evidence="1" id="KW-0195">Cyclin</keyword>
<evidence type="ECO:0000256" key="2">
    <source>
        <dbReference type="SAM" id="Phobius"/>
    </source>
</evidence>
<protein>
    <submittedName>
        <fullName evidence="4">Cyclin H</fullName>
    </submittedName>
</protein>
<feature type="transmembrane region" description="Helical" evidence="2">
    <location>
        <begin position="195"/>
        <end position="217"/>
    </location>
</feature>
<reference evidence="4" key="2">
    <citation type="submission" date="2025-09" db="UniProtKB">
        <authorList>
            <consortium name="Ensembl"/>
        </authorList>
    </citation>
    <scope>IDENTIFICATION</scope>
</reference>
<evidence type="ECO:0000313" key="5">
    <source>
        <dbReference type="Proteomes" id="UP000472277"/>
    </source>
</evidence>
<dbReference type="InterPro" id="IPR031658">
    <property type="entry name" value="Cyclin_C_2"/>
</dbReference>
<dbReference type="AlphaFoldDB" id="A0A674CIT2"/>
<reference evidence="4" key="1">
    <citation type="submission" date="2025-08" db="UniProtKB">
        <authorList>
            <consortium name="Ensembl"/>
        </authorList>
    </citation>
    <scope>IDENTIFICATION</scope>
</reference>
<dbReference type="GeneTree" id="ENSGT00390000008634"/>
<accession>A0A674CIT2</accession>
<gene>
    <name evidence="4" type="primary">CCNH</name>
</gene>
<proteinExistence type="predicted"/>
<dbReference type="Pfam" id="PF16899">
    <property type="entry name" value="Cyclin_C_2"/>
    <property type="match status" value="1"/>
</dbReference>
<dbReference type="SUPFAM" id="SSF47954">
    <property type="entry name" value="Cyclin-like"/>
    <property type="match status" value="2"/>
</dbReference>
<sequence length="227" mass="26847">MTLIWSLWLKWFESANILLETVFTSGTAIMYFWRFYLNNSLMEYHPRTIITQFVGDLVQESAAGQERALEQILEYVLFLIQQLNFHLVVHTLYRLMEGLLIDLKTRYPLLENPESLRKSADDFLTRATLTDTGLLFPPSEIAGLSMETYLTECMGLKEDKETLLKMYDAMIPIPTTRWKHEFLKQEEVNAYKIKLYFLIVYLFIFYPSLVNIFLTLLELHCWLRACK</sequence>
<feature type="domain" description="Cyclin C-terminal" evidence="3">
    <location>
        <begin position="93"/>
        <end position="167"/>
    </location>
</feature>
<evidence type="ECO:0000256" key="1">
    <source>
        <dbReference type="ARBA" id="ARBA00023127"/>
    </source>
</evidence>